<dbReference type="AlphaFoldDB" id="A0A1B9GX94"/>
<evidence type="ECO:0000313" key="12">
    <source>
        <dbReference type="EMBL" id="OCF35630.1"/>
    </source>
</evidence>
<keyword evidence="9" id="KW-0325">Glycoprotein</keyword>
<feature type="transmembrane region" description="Helical" evidence="11">
    <location>
        <begin position="574"/>
        <end position="593"/>
    </location>
</feature>
<evidence type="ECO:0000256" key="8">
    <source>
        <dbReference type="ARBA" id="ARBA00023136"/>
    </source>
</evidence>
<feature type="region of interest" description="Disordered" evidence="10">
    <location>
        <begin position="636"/>
        <end position="696"/>
    </location>
</feature>
<dbReference type="GO" id="GO:0006506">
    <property type="term" value="P:GPI anchor biosynthetic process"/>
    <property type="evidence" value="ECO:0007669"/>
    <property type="project" value="UniProtKB-UniPathway"/>
</dbReference>
<feature type="transmembrane region" description="Helical" evidence="11">
    <location>
        <begin position="45"/>
        <end position="64"/>
    </location>
</feature>
<proteinExistence type="inferred from homology"/>
<dbReference type="GO" id="GO:0042765">
    <property type="term" value="C:GPI-anchor transamidase complex"/>
    <property type="evidence" value="ECO:0007669"/>
    <property type="project" value="InterPro"/>
</dbReference>
<protein>
    <submittedName>
        <fullName evidence="12">Phosphatidylinositol glycan, class S</fullName>
    </submittedName>
</protein>
<evidence type="ECO:0000256" key="9">
    <source>
        <dbReference type="ARBA" id="ARBA00023180"/>
    </source>
</evidence>
<dbReference type="PANTHER" id="PTHR21072:SF13">
    <property type="entry name" value="GPI TRANSAMIDASE COMPONENT PIG-S"/>
    <property type="match status" value="1"/>
</dbReference>
<evidence type="ECO:0000256" key="2">
    <source>
        <dbReference type="ARBA" id="ARBA00004687"/>
    </source>
</evidence>
<keyword evidence="13" id="KW-1185">Reference proteome</keyword>
<organism evidence="12 13">
    <name type="scientific">Kwoniella heveanensis BCC8398</name>
    <dbReference type="NCBI Taxonomy" id="1296120"/>
    <lineage>
        <taxon>Eukaryota</taxon>
        <taxon>Fungi</taxon>
        <taxon>Dikarya</taxon>
        <taxon>Basidiomycota</taxon>
        <taxon>Agaricomycotina</taxon>
        <taxon>Tremellomycetes</taxon>
        <taxon>Tremellales</taxon>
        <taxon>Cryptococcaceae</taxon>
        <taxon>Kwoniella</taxon>
    </lineage>
</organism>
<dbReference type="STRING" id="1296120.A0A1B9GX94"/>
<keyword evidence="7 11" id="KW-1133">Transmembrane helix</keyword>
<name>A0A1B9GX94_9TREE</name>
<reference evidence="13" key="2">
    <citation type="submission" date="2013-12" db="EMBL/GenBank/DDBJ databases">
        <title>Evolution of pathogenesis and genome organization in the Tremellales.</title>
        <authorList>
            <person name="Cuomo C."/>
            <person name="Litvintseva A."/>
            <person name="Heitman J."/>
            <person name="Chen Y."/>
            <person name="Sun S."/>
            <person name="Springer D."/>
            <person name="Dromer F."/>
            <person name="Young S."/>
            <person name="Zeng Q."/>
            <person name="Chapman S."/>
            <person name="Gujja S."/>
            <person name="Saif S."/>
            <person name="Birren B."/>
        </authorList>
    </citation>
    <scope>NUCLEOTIDE SEQUENCE [LARGE SCALE GENOMIC DNA]</scope>
    <source>
        <strain evidence="13">BCC8398</strain>
    </source>
</reference>
<dbReference type="UniPathway" id="UPA00196"/>
<keyword evidence="8 11" id="KW-0472">Membrane</keyword>
<evidence type="ECO:0000256" key="3">
    <source>
        <dbReference type="ARBA" id="ARBA00005316"/>
    </source>
</evidence>
<dbReference type="InterPro" id="IPR019540">
    <property type="entry name" value="PtdIno-glycan_biosynth_class_S"/>
</dbReference>
<evidence type="ECO:0000256" key="7">
    <source>
        <dbReference type="ARBA" id="ARBA00022989"/>
    </source>
</evidence>
<evidence type="ECO:0000256" key="4">
    <source>
        <dbReference type="ARBA" id="ARBA00022502"/>
    </source>
</evidence>
<dbReference type="OrthoDB" id="28748at2759"/>
<reference evidence="12 13" key="1">
    <citation type="submission" date="2013-07" db="EMBL/GenBank/DDBJ databases">
        <title>The Genome Sequence of Cryptococcus heveanensis BCC8398.</title>
        <authorList>
            <consortium name="The Broad Institute Genome Sequencing Platform"/>
            <person name="Cuomo C."/>
            <person name="Litvintseva A."/>
            <person name="Chen Y."/>
            <person name="Heitman J."/>
            <person name="Sun S."/>
            <person name="Springer D."/>
            <person name="Dromer F."/>
            <person name="Young S.K."/>
            <person name="Zeng Q."/>
            <person name="Gargeya S."/>
            <person name="Fitzgerald M."/>
            <person name="Abouelleil A."/>
            <person name="Alvarado L."/>
            <person name="Berlin A.M."/>
            <person name="Chapman S.B."/>
            <person name="Dewar J."/>
            <person name="Goldberg J."/>
            <person name="Griggs A."/>
            <person name="Gujja S."/>
            <person name="Hansen M."/>
            <person name="Howarth C."/>
            <person name="Imamovic A."/>
            <person name="Larimer J."/>
            <person name="McCowan C."/>
            <person name="Murphy C."/>
            <person name="Pearson M."/>
            <person name="Priest M."/>
            <person name="Roberts A."/>
            <person name="Saif S."/>
            <person name="Shea T."/>
            <person name="Sykes S."/>
            <person name="Wortman J."/>
            <person name="Nusbaum C."/>
            <person name="Birren B."/>
        </authorList>
    </citation>
    <scope>NUCLEOTIDE SEQUENCE [LARGE SCALE GENOMIC DNA]</scope>
    <source>
        <strain evidence="12 13">BCC8398</strain>
    </source>
</reference>
<keyword evidence="4" id="KW-0337">GPI-anchor biosynthesis</keyword>
<dbReference type="EMBL" id="KI669498">
    <property type="protein sequence ID" value="OCF35630.1"/>
    <property type="molecule type" value="Genomic_DNA"/>
</dbReference>
<keyword evidence="5 11" id="KW-0812">Transmembrane</keyword>
<comment type="similarity">
    <text evidence="3">Belongs to the PIGS family.</text>
</comment>
<dbReference type="Proteomes" id="UP000092666">
    <property type="component" value="Unassembled WGS sequence"/>
</dbReference>
<gene>
    <name evidence="12" type="ORF">I316_02685</name>
</gene>
<dbReference type="Pfam" id="PF10510">
    <property type="entry name" value="PIG-S"/>
    <property type="match status" value="2"/>
</dbReference>
<evidence type="ECO:0000256" key="6">
    <source>
        <dbReference type="ARBA" id="ARBA00022824"/>
    </source>
</evidence>
<evidence type="ECO:0000256" key="1">
    <source>
        <dbReference type="ARBA" id="ARBA00004477"/>
    </source>
</evidence>
<evidence type="ECO:0000313" key="13">
    <source>
        <dbReference type="Proteomes" id="UP000092666"/>
    </source>
</evidence>
<dbReference type="PANTHER" id="PTHR21072">
    <property type="entry name" value="GPI TRANSAMIDASE COMPONENT PIG-S"/>
    <property type="match status" value="1"/>
</dbReference>
<comment type="subcellular location">
    <subcellularLocation>
        <location evidence="1">Endoplasmic reticulum membrane</location>
        <topology evidence="1">Multi-pass membrane protein</topology>
    </subcellularLocation>
</comment>
<evidence type="ECO:0000256" key="11">
    <source>
        <dbReference type="SAM" id="Phobius"/>
    </source>
</evidence>
<evidence type="ECO:0000256" key="10">
    <source>
        <dbReference type="SAM" id="MobiDB-lite"/>
    </source>
</evidence>
<evidence type="ECO:0000256" key="5">
    <source>
        <dbReference type="ARBA" id="ARBA00022692"/>
    </source>
</evidence>
<dbReference type="GO" id="GO:0016255">
    <property type="term" value="P:attachment of GPI anchor to protein"/>
    <property type="evidence" value="ECO:0007669"/>
    <property type="project" value="InterPro"/>
</dbReference>
<comment type="pathway">
    <text evidence="2">Glycolipid biosynthesis; glycosylphosphatidylinositol-anchor biosynthesis.</text>
</comment>
<feature type="region of interest" description="Disordered" evidence="10">
    <location>
        <begin position="1"/>
        <end position="36"/>
    </location>
</feature>
<sequence>MAVTGQDQDDPPAVAAQPRSAITESSKPTPKEVTARINPSSKKRLSILLSFPILFLLAIPFWWYTTSIERLPLPTARIDGLGGVGFPELKTKILLTGDQAAFPTPPPGKAVFELPVILQSLGKEVIRGVDGIYERQRPKKRRTWELVYADDKANPAPLRVHIRRFEHANTSWPLEPYVQPPERGLVTSGIPAGTLVIPVHPDQVADRFLKQHYKIALINSILSLFPDQPPSIPLRALKYSPNITLSFVLLNEDASEGSYVRGWDIEAAVQEHMLPHLEPLKDVFNFTIESQLLYHAPLTFEPTYQAMPRPRNKQIEQALDAASQGNDEAEIVAKELIDEELEKGYIIDEEMMKVFVNSEKWSLDSGSTNNPVLRLLLYVPKETHRPMRLSTSDSAQSFLLPQFGGVVLLNPPSSFPPSEAYDLPLAALAPSFHLFTQHLYSLLALPTLLDPGKIHPPPPASPFHPPSPLWQGITPWQVYQVYLSRGKENAEEAIKTLVGIKRLVAKIREMKVGEGVRGKVNGAVERLEKVSALSTAQSAVENFILTRDAVGLANRAFFDPSMMGLLYFPDEHKFAVYTPLFAPIAVPLILGLLKELIAWRKRRRSAKIRGQADAAHGPEPGVEAGAVVHQVDAEKSGVQSGVGDLDDTGLIEGVRLGAPVDEDEDEDGLAAKTDKTVTSEQRREPRPRVLRSRGKR</sequence>
<feature type="compositionally biased region" description="Basic and acidic residues" evidence="10">
    <location>
        <begin position="672"/>
        <end position="687"/>
    </location>
</feature>
<keyword evidence="6" id="KW-0256">Endoplasmic reticulum</keyword>
<accession>A0A1B9GX94</accession>